<evidence type="ECO:0000313" key="3">
    <source>
        <dbReference type="Proteomes" id="UP000682416"/>
    </source>
</evidence>
<protein>
    <submittedName>
        <fullName evidence="2">Uncharacterized protein</fullName>
    </submittedName>
</protein>
<accession>A0A975LBS2</accession>
<evidence type="ECO:0000256" key="1">
    <source>
        <dbReference type="SAM" id="Phobius"/>
    </source>
</evidence>
<reference evidence="2" key="1">
    <citation type="submission" date="2021-05" db="EMBL/GenBank/DDBJ databases">
        <authorList>
            <person name="Kaiqin L."/>
            <person name="Jian G."/>
        </authorList>
    </citation>
    <scope>NUCLEOTIDE SEQUENCE</scope>
    <source>
        <strain evidence="2">HDS5</strain>
    </source>
</reference>
<keyword evidence="1" id="KW-0812">Transmembrane</keyword>
<name>A0A975LBS2_9ACTN</name>
<feature type="transmembrane region" description="Helical" evidence="1">
    <location>
        <begin position="6"/>
        <end position="24"/>
    </location>
</feature>
<dbReference type="Proteomes" id="UP000682416">
    <property type="component" value="Chromosome"/>
</dbReference>
<dbReference type="KEGG" id="nec:KGD82_10550"/>
<proteinExistence type="predicted"/>
<dbReference type="EMBL" id="CP074402">
    <property type="protein sequence ID" value="QVJ02710.1"/>
    <property type="molecule type" value="Genomic_DNA"/>
</dbReference>
<dbReference type="AlphaFoldDB" id="A0A975LBS2"/>
<organism evidence="2 3">
    <name type="scientific">Nocardiopsis eucommiae</name>
    <dbReference type="NCBI Taxonomy" id="2831970"/>
    <lineage>
        <taxon>Bacteria</taxon>
        <taxon>Bacillati</taxon>
        <taxon>Actinomycetota</taxon>
        <taxon>Actinomycetes</taxon>
        <taxon>Streptosporangiales</taxon>
        <taxon>Nocardiopsidaceae</taxon>
        <taxon>Nocardiopsis</taxon>
    </lineage>
</organism>
<evidence type="ECO:0000313" key="2">
    <source>
        <dbReference type="EMBL" id="QVJ02710.1"/>
    </source>
</evidence>
<gene>
    <name evidence="2" type="ORF">KGD82_10550</name>
</gene>
<keyword evidence="1" id="KW-1133">Transmembrane helix</keyword>
<keyword evidence="1" id="KW-0472">Membrane</keyword>
<keyword evidence="3" id="KW-1185">Reference proteome</keyword>
<sequence length="83" mass="9124">MTPLGVVSLVHVSFLVVLLLVVALARQRGRWLLRPVSLGAVALLLAGVAFVNVYAQSTYSYYRPFTDRDVYGAEADPCRVREG</sequence>
<feature type="transmembrane region" description="Helical" evidence="1">
    <location>
        <begin position="36"/>
        <end position="55"/>
    </location>
</feature>